<dbReference type="OrthoDB" id="2019993at2759"/>
<feature type="coiled-coil region" evidence="1">
    <location>
        <begin position="30"/>
        <end position="57"/>
    </location>
</feature>
<dbReference type="Proteomes" id="UP000594638">
    <property type="component" value="Unassembled WGS sequence"/>
</dbReference>
<protein>
    <submittedName>
        <fullName evidence="2">Uncharacterized protein</fullName>
    </submittedName>
</protein>
<dbReference type="EMBL" id="CACTIH010007819">
    <property type="protein sequence ID" value="CAA3018335.1"/>
    <property type="molecule type" value="Genomic_DNA"/>
</dbReference>
<accession>A0A8S0UMK4</accession>
<gene>
    <name evidence="2" type="ORF">OLEA9_A053713</name>
</gene>
<evidence type="ECO:0000313" key="3">
    <source>
        <dbReference type="Proteomes" id="UP000594638"/>
    </source>
</evidence>
<dbReference type="PANTHER" id="PTHR47490:SF2">
    <property type="entry name" value="PROTEIN BLISTER"/>
    <property type="match status" value="1"/>
</dbReference>
<reference evidence="2 3" key="1">
    <citation type="submission" date="2019-12" db="EMBL/GenBank/DDBJ databases">
        <authorList>
            <person name="Alioto T."/>
            <person name="Alioto T."/>
            <person name="Gomez Garrido J."/>
        </authorList>
    </citation>
    <scope>NUCLEOTIDE SEQUENCE [LARGE SCALE GENOMIC DNA]</scope>
</reference>
<dbReference type="GO" id="GO:0040008">
    <property type="term" value="P:regulation of growth"/>
    <property type="evidence" value="ECO:0007669"/>
    <property type="project" value="InterPro"/>
</dbReference>
<comment type="caution">
    <text evidence="2">The sequence shown here is derived from an EMBL/GenBank/DDBJ whole genome shotgun (WGS) entry which is preliminary data.</text>
</comment>
<evidence type="ECO:0000313" key="2">
    <source>
        <dbReference type="EMBL" id="CAA3018335.1"/>
    </source>
</evidence>
<keyword evidence="3" id="KW-1185">Reference proteome</keyword>
<dbReference type="AlphaFoldDB" id="A0A8S0UMK4"/>
<dbReference type="Gramene" id="OE9A053713T2">
    <property type="protein sequence ID" value="OE9A053713C2"/>
    <property type="gene ID" value="OE9A053713"/>
</dbReference>
<keyword evidence="1" id="KW-0175">Coiled coil</keyword>
<evidence type="ECO:0000256" key="1">
    <source>
        <dbReference type="SAM" id="Coils"/>
    </source>
</evidence>
<dbReference type="PANTHER" id="PTHR47490">
    <property type="entry name" value="PROTEIN BLISTER"/>
    <property type="match status" value="1"/>
</dbReference>
<sequence length="115" mass="13095">MIQNINTLIAELALEKDQVTQAFLAESSQSSKLMELNKELTRKLEAQTQRLELLTAQTMANDNIPARQIDPRIVQDETPFADEGDEVMNQLEFCLGPHLAKLKIFTFTSMHICKF</sequence>
<proteinExistence type="predicted"/>
<dbReference type="InterPro" id="IPR044194">
    <property type="entry name" value="BLISTER"/>
</dbReference>
<name>A0A8S0UMK4_OLEEU</name>
<organism evidence="2 3">
    <name type="scientific">Olea europaea subsp. europaea</name>
    <dbReference type="NCBI Taxonomy" id="158383"/>
    <lineage>
        <taxon>Eukaryota</taxon>
        <taxon>Viridiplantae</taxon>
        <taxon>Streptophyta</taxon>
        <taxon>Embryophyta</taxon>
        <taxon>Tracheophyta</taxon>
        <taxon>Spermatophyta</taxon>
        <taxon>Magnoliopsida</taxon>
        <taxon>eudicotyledons</taxon>
        <taxon>Gunneridae</taxon>
        <taxon>Pentapetalae</taxon>
        <taxon>asterids</taxon>
        <taxon>lamiids</taxon>
        <taxon>Lamiales</taxon>
        <taxon>Oleaceae</taxon>
        <taxon>Oleeae</taxon>
        <taxon>Olea</taxon>
    </lineage>
</organism>